<protein>
    <submittedName>
        <fullName evidence="4">Insulinase family protein</fullName>
    </submittedName>
</protein>
<dbReference type="InterPro" id="IPR011765">
    <property type="entry name" value="Pept_M16_N"/>
</dbReference>
<keyword evidence="5" id="KW-1185">Reference proteome</keyword>
<proteinExistence type="predicted"/>
<feature type="domain" description="Peptidase M16 N-terminal" evidence="2">
    <location>
        <begin position="58"/>
        <end position="192"/>
    </location>
</feature>
<accession>A0ABX5RV97</accession>
<reference evidence="4 5" key="1">
    <citation type="submission" date="2019-02" db="EMBL/GenBank/DDBJ databases">
        <title>Draft Genome Sequences of Six Type Strains of the Genus Massilia.</title>
        <authorList>
            <person name="Miess H."/>
            <person name="Frediansyhah A."/>
            <person name="Gross H."/>
        </authorList>
    </citation>
    <scope>NUCLEOTIDE SEQUENCE [LARGE SCALE GENOMIC DNA]</scope>
    <source>
        <strain evidence="4 5">DSM 17472</strain>
    </source>
</reference>
<evidence type="ECO:0000256" key="1">
    <source>
        <dbReference type="SAM" id="SignalP"/>
    </source>
</evidence>
<dbReference type="PANTHER" id="PTHR11851:SF224">
    <property type="entry name" value="PROCESSING PROTEASE"/>
    <property type="match status" value="1"/>
</dbReference>
<evidence type="ECO:0000313" key="4">
    <source>
        <dbReference type="EMBL" id="QBI02542.1"/>
    </source>
</evidence>
<dbReference type="InterPro" id="IPR011249">
    <property type="entry name" value="Metalloenz_LuxS/M16"/>
</dbReference>
<sequence>MMKKLVFTTALLGVSGLAAAAPQSATQSAAQSAAFKLPRFETTRLPNGLTVMLMERREVPLISVRAVVKAGAVNDGAQAGLANLTGDAILLGSTKHDKAAIDEAFDFRGALLSGGSATEQTTVQANFAKADAAALLPLFAEIVQQPSFEAAELDKLKNRKVSGLKQAKESPRQVAGTYYRSMLYGDAPYASPAGGTVNSLSALKRDDVRGFHGRYFRPDNAAVIVVGDFDPAAMRTQIETLFGQWRADGPAPQRADYGKPLADKPRVWLVNKPDAIETTFVIGGPGIARNDPDYVPLQVLNTVLGGRFTSWLNDELRVNSGLTYGANSAFAPLAQSGIFTMSSFTASAKTEAALDLALKTYQRLWAQGKEGGIDKATLDSAKAYVKGQFPPRFETGEQLASLLGDMYALDVDRAQIDNFMRDVDGLTPAKAKQLVDKHFPRTNLQMVLVGKADDIRKVAAKYGDVTELEISADGFKPAAK</sequence>
<feature type="domain" description="Peptidase M16 C-terminal" evidence="3">
    <location>
        <begin position="203"/>
        <end position="383"/>
    </location>
</feature>
<dbReference type="Pfam" id="PF05193">
    <property type="entry name" value="Peptidase_M16_C"/>
    <property type="match status" value="1"/>
</dbReference>
<organism evidence="4 5">
    <name type="scientific">Pseudoduganella albidiflava</name>
    <dbReference type="NCBI Taxonomy" id="321983"/>
    <lineage>
        <taxon>Bacteria</taxon>
        <taxon>Pseudomonadati</taxon>
        <taxon>Pseudomonadota</taxon>
        <taxon>Betaproteobacteria</taxon>
        <taxon>Burkholderiales</taxon>
        <taxon>Oxalobacteraceae</taxon>
        <taxon>Telluria group</taxon>
        <taxon>Pseudoduganella</taxon>
    </lineage>
</organism>
<evidence type="ECO:0000313" key="5">
    <source>
        <dbReference type="Proteomes" id="UP000292307"/>
    </source>
</evidence>
<dbReference type="Pfam" id="PF00675">
    <property type="entry name" value="Peptidase_M16"/>
    <property type="match status" value="1"/>
</dbReference>
<dbReference type="RefSeq" id="WP_131146654.1">
    <property type="nucleotide sequence ID" value="NZ_BMWV01000005.1"/>
</dbReference>
<dbReference type="PANTHER" id="PTHR11851">
    <property type="entry name" value="METALLOPROTEASE"/>
    <property type="match status" value="1"/>
</dbReference>
<dbReference type="Gene3D" id="3.30.830.10">
    <property type="entry name" value="Metalloenzyme, LuxS/M16 peptidase-like"/>
    <property type="match status" value="2"/>
</dbReference>
<keyword evidence="1" id="KW-0732">Signal</keyword>
<dbReference type="InterPro" id="IPR050361">
    <property type="entry name" value="MPP/UQCRC_Complex"/>
</dbReference>
<dbReference type="InterPro" id="IPR007863">
    <property type="entry name" value="Peptidase_M16_C"/>
</dbReference>
<dbReference type="EMBL" id="CP036401">
    <property type="protein sequence ID" value="QBI02542.1"/>
    <property type="molecule type" value="Genomic_DNA"/>
</dbReference>
<gene>
    <name evidence="4" type="ORF">EYF70_18110</name>
</gene>
<dbReference type="SUPFAM" id="SSF63411">
    <property type="entry name" value="LuxS/MPP-like metallohydrolase"/>
    <property type="match status" value="2"/>
</dbReference>
<evidence type="ECO:0000259" key="2">
    <source>
        <dbReference type="Pfam" id="PF00675"/>
    </source>
</evidence>
<feature type="chain" id="PRO_5046877040" evidence="1">
    <location>
        <begin position="21"/>
        <end position="480"/>
    </location>
</feature>
<dbReference type="Proteomes" id="UP000292307">
    <property type="component" value="Chromosome"/>
</dbReference>
<name>A0ABX5RV97_9BURK</name>
<feature type="signal peptide" evidence="1">
    <location>
        <begin position="1"/>
        <end position="20"/>
    </location>
</feature>
<evidence type="ECO:0000259" key="3">
    <source>
        <dbReference type="Pfam" id="PF05193"/>
    </source>
</evidence>